<organism evidence="2 3">
    <name type="scientific">Paraburkholderia hospita</name>
    <dbReference type="NCBI Taxonomy" id="169430"/>
    <lineage>
        <taxon>Bacteria</taxon>
        <taxon>Pseudomonadati</taxon>
        <taxon>Pseudomonadota</taxon>
        <taxon>Betaproteobacteria</taxon>
        <taxon>Burkholderiales</taxon>
        <taxon>Burkholderiaceae</taxon>
        <taxon>Paraburkholderia</taxon>
    </lineage>
</organism>
<dbReference type="RefSeq" id="WP_007588308.1">
    <property type="nucleotide sequence ID" value="NZ_AKAU01000176.1"/>
</dbReference>
<dbReference type="Proteomes" id="UP000004980">
    <property type="component" value="Unassembled WGS sequence"/>
</dbReference>
<feature type="region of interest" description="Disordered" evidence="1">
    <location>
        <begin position="1"/>
        <end position="21"/>
    </location>
</feature>
<proteinExistence type="predicted"/>
<protein>
    <submittedName>
        <fullName evidence="2">Uncharacterized protein</fullName>
    </submittedName>
</protein>
<comment type="caution">
    <text evidence="2">The sequence shown here is derived from an EMBL/GenBank/DDBJ whole genome shotgun (WGS) entry which is preliminary data.</text>
</comment>
<dbReference type="EMBL" id="AKAU01000176">
    <property type="protein sequence ID" value="EIM96927.1"/>
    <property type="molecule type" value="Genomic_DNA"/>
</dbReference>
<reference evidence="2 3" key="1">
    <citation type="journal article" date="2012" name="J. Bacteriol.">
        <title>Draft Genome Sequence of the Soil Bacterium Burkholderia terrae Strain BS001, Which Interacts with Fungal Surface Structures.</title>
        <authorList>
            <person name="Nazir R."/>
            <person name="Hansen M.A."/>
            <person name="Sorensen S."/>
            <person name="van Elsas J.D."/>
        </authorList>
    </citation>
    <scope>NUCLEOTIDE SEQUENCE [LARGE SCALE GENOMIC DNA]</scope>
    <source>
        <strain evidence="2 3">BS001</strain>
    </source>
</reference>
<sequence length="61" mass="6939">MKNVETTQTTQTTRAPLPRRSLAARLDKLGHIPMEEAPQRVPQDLREFLAQFPTGRTPLQV</sequence>
<keyword evidence="3" id="KW-1185">Reference proteome</keyword>
<name>A0ABP2PI81_9BURK</name>
<evidence type="ECO:0000256" key="1">
    <source>
        <dbReference type="SAM" id="MobiDB-lite"/>
    </source>
</evidence>
<evidence type="ECO:0000313" key="2">
    <source>
        <dbReference type="EMBL" id="EIM96927.1"/>
    </source>
</evidence>
<gene>
    <name evidence="2" type="ORF">WQE_31776</name>
</gene>
<accession>A0ABP2PI81</accession>
<evidence type="ECO:0000313" key="3">
    <source>
        <dbReference type="Proteomes" id="UP000004980"/>
    </source>
</evidence>